<reference evidence="6" key="1">
    <citation type="submission" date="2009-11" db="EMBL/GenBank/DDBJ databases">
        <title>The complete chromosome 1 of Sphaerobacter thermophilus DSM 20745.</title>
        <authorList>
            <person name="Lucas S."/>
            <person name="Copeland A."/>
            <person name="Lapidus A."/>
            <person name="Glavina del Rio T."/>
            <person name="Dalin E."/>
            <person name="Tice H."/>
            <person name="Bruce D."/>
            <person name="Goodwin L."/>
            <person name="Pitluck S."/>
            <person name="Kyrpides N."/>
            <person name="Mavromatis K."/>
            <person name="Ivanova N."/>
            <person name="Mikhailova N."/>
            <person name="LaButti K.M."/>
            <person name="Clum A."/>
            <person name="Sun H.I."/>
            <person name="Brettin T."/>
            <person name="Detter J.C."/>
            <person name="Han C."/>
            <person name="Larimer F."/>
            <person name="Land M."/>
            <person name="Hauser L."/>
            <person name="Markowitz V."/>
            <person name="Cheng J.F."/>
            <person name="Hugenholtz P."/>
            <person name="Woyke T."/>
            <person name="Wu D."/>
            <person name="Steenblock K."/>
            <person name="Schneider S."/>
            <person name="Pukall R."/>
            <person name="Goeker M."/>
            <person name="Klenk H.P."/>
            <person name="Eisen J.A."/>
        </authorList>
    </citation>
    <scope>NUCLEOTIDE SEQUENCE [LARGE SCALE GENOMIC DNA]</scope>
    <source>
        <strain evidence="6">ATCC 49802 / DSM 20745 / S 6022</strain>
    </source>
</reference>
<dbReference type="Proteomes" id="UP000002027">
    <property type="component" value="Chromosome 1"/>
</dbReference>
<dbReference type="InterPro" id="IPR023198">
    <property type="entry name" value="PGP-like_dom2"/>
</dbReference>
<name>D1C7W5_SPHTD</name>
<proteinExistence type="inferred from homology"/>
<dbReference type="AlphaFoldDB" id="D1C7W5"/>
<dbReference type="InterPro" id="IPR036412">
    <property type="entry name" value="HAD-like_sf"/>
</dbReference>
<dbReference type="InterPro" id="IPR050155">
    <property type="entry name" value="HAD-like_hydrolase_sf"/>
</dbReference>
<dbReference type="Gene3D" id="3.40.50.1000">
    <property type="entry name" value="HAD superfamily/HAD-like"/>
    <property type="match status" value="1"/>
</dbReference>
<reference evidence="5 6" key="2">
    <citation type="journal article" date="2010" name="Stand. Genomic Sci.">
        <title>Complete genome sequence of Desulfohalobium retbaense type strain (HR(100)).</title>
        <authorList>
            <person name="Spring S."/>
            <person name="Nolan M."/>
            <person name="Lapidus A."/>
            <person name="Glavina Del Rio T."/>
            <person name="Copeland A."/>
            <person name="Tice H."/>
            <person name="Cheng J.F."/>
            <person name="Lucas S."/>
            <person name="Land M."/>
            <person name="Chen F."/>
            <person name="Bruce D."/>
            <person name="Goodwin L."/>
            <person name="Pitluck S."/>
            <person name="Ivanova N."/>
            <person name="Mavromatis K."/>
            <person name="Mikhailova N."/>
            <person name="Pati A."/>
            <person name="Chen A."/>
            <person name="Palaniappan K."/>
            <person name="Hauser L."/>
            <person name="Chang Y.J."/>
            <person name="Jeffries C.D."/>
            <person name="Munk C."/>
            <person name="Kiss H."/>
            <person name="Chain P."/>
            <person name="Han C."/>
            <person name="Brettin T."/>
            <person name="Detter J.C."/>
            <person name="Schuler E."/>
            <person name="Goker M."/>
            <person name="Rohde M."/>
            <person name="Bristow J."/>
            <person name="Eisen J.A."/>
            <person name="Markowitz V."/>
            <person name="Hugenholtz P."/>
            <person name="Kyrpides N.C."/>
            <person name="Klenk H.P."/>
        </authorList>
    </citation>
    <scope>NUCLEOTIDE SEQUENCE [LARGE SCALE GENOMIC DNA]</scope>
    <source>
        <strain evidence="6">ATCC 49802 / DSM 20745 / S 6022</strain>
    </source>
</reference>
<evidence type="ECO:0000313" key="6">
    <source>
        <dbReference type="Proteomes" id="UP000002027"/>
    </source>
</evidence>
<evidence type="ECO:0000256" key="1">
    <source>
        <dbReference type="ARBA" id="ARBA00000830"/>
    </source>
</evidence>
<keyword evidence="6" id="KW-1185">Reference proteome</keyword>
<dbReference type="HOGENOM" id="CLU_045011_18_0_0"/>
<dbReference type="GO" id="GO:0008967">
    <property type="term" value="F:phosphoglycolate phosphatase activity"/>
    <property type="evidence" value="ECO:0007669"/>
    <property type="project" value="UniProtKB-EC"/>
</dbReference>
<gene>
    <name evidence="5" type="ordered locus">Sthe_2420</name>
</gene>
<dbReference type="PANTHER" id="PTHR43434">
    <property type="entry name" value="PHOSPHOGLYCOLATE PHOSPHATASE"/>
    <property type="match status" value="1"/>
</dbReference>
<comment type="similarity">
    <text evidence="3">Belongs to the HAD-like hydrolase superfamily. CbbY/CbbZ/Gph/YieH family.</text>
</comment>
<dbReference type="STRING" id="479434.Sthe_2420"/>
<comment type="pathway">
    <text evidence="2">Organic acid metabolism; glycolate biosynthesis; glycolate from 2-phosphoglycolate: step 1/1.</text>
</comment>
<dbReference type="KEGG" id="sti:Sthe_2420"/>
<dbReference type="SUPFAM" id="SSF56784">
    <property type="entry name" value="HAD-like"/>
    <property type="match status" value="1"/>
</dbReference>
<dbReference type="PANTHER" id="PTHR43434:SF1">
    <property type="entry name" value="PHOSPHOGLYCOLATE PHOSPHATASE"/>
    <property type="match status" value="1"/>
</dbReference>
<dbReference type="EMBL" id="CP001823">
    <property type="protein sequence ID" value="ACZ39836.1"/>
    <property type="molecule type" value="Genomic_DNA"/>
</dbReference>
<dbReference type="InParanoid" id="D1C7W5"/>
<evidence type="ECO:0000256" key="4">
    <source>
        <dbReference type="ARBA" id="ARBA00013078"/>
    </source>
</evidence>
<dbReference type="RefSeq" id="WP_012872877.1">
    <property type="nucleotide sequence ID" value="NC_013523.1"/>
</dbReference>
<comment type="catalytic activity">
    <reaction evidence="1">
        <text>2-phosphoglycolate + H2O = glycolate + phosphate</text>
        <dbReference type="Rhea" id="RHEA:14369"/>
        <dbReference type="ChEBI" id="CHEBI:15377"/>
        <dbReference type="ChEBI" id="CHEBI:29805"/>
        <dbReference type="ChEBI" id="CHEBI:43474"/>
        <dbReference type="ChEBI" id="CHEBI:58033"/>
        <dbReference type="EC" id="3.1.3.18"/>
    </reaction>
</comment>
<evidence type="ECO:0000313" key="5">
    <source>
        <dbReference type="EMBL" id="ACZ39836.1"/>
    </source>
</evidence>
<dbReference type="InterPro" id="IPR023214">
    <property type="entry name" value="HAD_sf"/>
</dbReference>
<keyword evidence="5" id="KW-0378">Hydrolase</keyword>
<organism evidence="5 6">
    <name type="scientific">Sphaerobacter thermophilus (strain ATCC 49802 / DSM 20745 / KCCM 41009 / NCIMB 13125 / S 6022)</name>
    <dbReference type="NCBI Taxonomy" id="479434"/>
    <lineage>
        <taxon>Bacteria</taxon>
        <taxon>Pseudomonadati</taxon>
        <taxon>Thermomicrobiota</taxon>
        <taxon>Thermomicrobia</taxon>
        <taxon>Sphaerobacterales</taxon>
        <taxon>Sphaerobacterineae</taxon>
        <taxon>Sphaerobacteraceae</taxon>
        <taxon>Sphaerobacter</taxon>
    </lineage>
</organism>
<protein>
    <recommendedName>
        <fullName evidence="4">phosphoglycolate phosphatase</fullName>
        <ecNumber evidence="4">3.1.3.18</ecNumber>
    </recommendedName>
</protein>
<evidence type="ECO:0000256" key="2">
    <source>
        <dbReference type="ARBA" id="ARBA00004818"/>
    </source>
</evidence>
<accession>D1C7W5</accession>
<evidence type="ECO:0000256" key="3">
    <source>
        <dbReference type="ARBA" id="ARBA00006171"/>
    </source>
</evidence>
<dbReference type="EC" id="3.1.3.18" evidence="4"/>
<sequence length="244" mass="26053">MTHNEHRAWRGLVLFDIDGTLLRAGDRAHQAAFVRAMQEVYGVQATLDGVPLAGMLDSQIARLALERHGLSTAEIDARLAEMVARMGEHYAAAVARDSRVEYLLPGVVAVAERLRDEGFALGVLTGNARAVARAKLEAAGVAHLFPIGAYGDSARERGHLVEAGQREAWEHYRASFDGPRTILVGDTPRDIEAARAAGARVLAVATGRYGVDDLAAHAPDAVLPNLSDVEAATAAIHAMVRVAR</sequence>
<dbReference type="eggNOG" id="COG0546">
    <property type="taxonomic scope" value="Bacteria"/>
</dbReference>
<dbReference type="Gene3D" id="1.10.150.240">
    <property type="entry name" value="Putative phosphatase, domain 2"/>
    <property type="match status" value="1"/>
</dbReference>
<dbReference type="OrthoDB" id="9781769at2"/>
<dbReference type="GO" id="GO:0006281">
    <property type="term" value="P:DNA repair"/>
    <property type="evidence" value="ECO:0007669"/>
    <property type="project" value="TreeGrafter"/>
</dbReference>
<dbReference type="Pfam" id="PF00702">
    <property type="entry name" value="Hydrolase"/>
    <property type="match status" value="1"/>
</dbReference>